<evidence type="ECO:0000313" key="2">
    <source>
        <dbReference type="Proteomes" id="UP000000709"/>
    </source>
</evidence>
<dbReference type="RefSeq" id="XP_007375884.1">
    <property type="nucleotide sequence ID" value="XM_007375822.1"/>
</dbReference>
<dbReference type="InParanoid" id="G3ANY3"/>
<dbReference type="EMBL" id="GL996502">
    <property type="protein sequence ID" value="EGW32608.1"/>
    <property type="molecule type" value="Genomic_DNA"/>
</dbReference>
<accession>G3ANY3</accession>
<keyword evidence="2" id="KW-1185">Reference proteome</keyword>
<reference evidence="1 2" key="1">
    <citation type="journal article" date="2011" name="Proc. Natl. Acad. Sci. U.S.A.">
        <title>Comparative genomics of xylose-fermenting fungi for enhanced biofuel production.</title>
        <authorList>
            <person name="Wohlbach D.J."/>
            <person name="Kuo A."/>
            <person name="Sato T.K."/>
            <person name="Potts K.M."/>
            <person name="Salamov A.A."/>
            <person name="LaButti K.M."/>
            <person name="Sun H."/>
            <person name="Clum A."/>
            <person name="Pangilinan J.L."/>
            <person name="Lindquist E.A."/>
            <person name="Lucas S."/>
            <person name="Lapidus A."/>
            <person name="Jin M."/>
            <person name="Gunawan C."/>
            <person name="Balan V."/>
            <person name="Dale B.E."/>
            <person name="Jeffries T.W."/>
            <person name="Zinkel R."/>
            <person name="Barry K.W."/>
            <person name="Grigoriev I.V."/>
            <person name="Gasch A.P."/>
        </authorList>
    </citation>
    <scope>NUCLEOTIDE SEQUENCE [LARGE SCALE GENOMIC DNA]</scope>
    <source>
        <strain evidence="2">NRRL Y-27907 / 11-Y1</strain>
    </source>
</reference>
<organism evidence="2">
    <name type="scientific">Spathaspora passalidarum (strain NRRL Y-27907 / 11-Y1)</name>
    <dbReference type="NCBI Taxonomy" id="619300"/>
    <lineage>
        <taxon>Eukaryota</taxon>
        <taxon>Fungi</taxon>
        <taxon>Dikarya</taxon>
        <taxon>Ascomycota</taxon>
        <taxon>Saccharomycotina</taxon>
        <taxon>Pichiomycetes</taxon>
        <taxon>Debaryomycetaceae</taxon>
        <taxon>Spathaspora</taxon>
    </lineage>
</organism>
<evidence type="ECO:0000313" key="1">
    <source>
        <dbReference type="EMBL" id="EGW32608.1"/>
    </source>
</evidence>
<dbReference type="OMA" id="YIQCTIR"/>
<protein>
    <submittedName>
        <fullName evidence="1">Uncharacterized protein</fullName>
    </submittedName>
</protein>
<dbReference type="KEGG" id="spaa:SPAPADRAFT_153747"/>
<dbReference type="AlphaFoldDB" id="G3ANY3"/>
<name>G3ANY3_SPAPN</name>
<dbReference type="Proteomes" id="UP000000709">
    <property type="component" value="Unassembled WGS sequence"/>
</dbReference>
<sequence>MDKALTELSNRIGNLELLLNHTNQNHSKLFQVESLKQQLATVYKEHPELVKFNQILTDLKLWDALKKQDSSEEDVSREMKQEFIVFNYSTLKEITSNLAELSSLNSTTVIDKLNTDIQTTDISSSKLLLSTYKDDIFRINELMTMLIMKNMIVYEEYVQLMIKENKKWLQFEEMLSQLESKINHIETIQAQKNKY</sequence>
<gene>
    <name evidence="1" type="ORF">SPAPADRAFT_153747</name>
</gene>
<dbReference type="HOGENOM" id="CLU_111193_0_0_1"/>
<dbReference type="GeneID" id="18870963"/>
<proteinExistence type="predicted"/>
<dbReference type="eggNOG" id="ENOG502RQ7Q">
    <property type="taxonomic scope" value="Eukaryota"/>
</dbReference>
<dbReference type="OrthoDB" id="4084909at2759"/>